<gene>
    <name evidence="1" type="ORF">ABGN05_27175</name>
</gene>
<proteinExistence type="predicted"/>
<accession>A0ABV3STV5</accession>
<evidence type="ECO:0000313" key="2">
    <source>
        <dbReference type="Proteomes" id="UP001556692"/>
    </source>
</evidence>
<dbReference type="RefSeq" id="WP_367957180.1">
    <property type="nucleotide sequence ID" value="NZ_JBDPGJ010000008.1"/>
</dbReference>
<organism evidence="1 2">
    <name type="scientific">Aquibium pacificus</name>
    <dbReference type="NCBI Taxonomy" id="3153579"/>
    <lineage>
        <taxon>Bacteria</taxon>
        <taxon>Pseudomonadati</taxon>
        <taxon>Pseudomonadota</taxon>
        <taxon>Alphaproteobacteria</taxon>
        <taxon>Hyphomicrobiales</taxon>
        <taxon>Phyllobacteriaceae</taxon>
        <taxon>Aquibium</taxon>
    </lineage>
</organism>
<dbReference type="EMBL" id="JBDPGJ010000008">
    <property type="protein sequence ID" value="MEX0409329.1"/>
    <property type="molecule type" value="Genomic_DNA"/>
</dbReference>
<dbReference type="Proteomes" id="UP001556692">
    <property type="component" value="Unassembled WGS sequence"/>
</dbReference>
<evidence type="ECO:0008006" key="3">
    <source>
        <dbReference type="Google" id="ProtNLM"/>
    </source>
</evidence>
<reference evidence="1 2" key="1">
    <citation type="submission" date="2024-05" db="EMBL/GenBank/DDBJ databases">
        <authorList>
            <person name="Jiang F."/>
        </authorList>
    </citation>
    <scope>NUCLEOTIDE SEQUENCE [LARGE SCALE GENOMIC DNA]</scope>
    <source>
        <strain evidence="1 2">LZ166</strain>
    </source>
</reference>
<comment type="caution">
    <text evidence="1">The sequence shown here is derived from an EMBL/GenBank/DDBJ whole genome shotgun (WGS) entry which is preliminary data.</text>
</comment>
<protein>
    <recommendedName>
        <fullName evidence="3">Transposase</fullName>
    </recommendedName>
</protein>
<sequence length="62" mass="7019">MVGRAYDDEGIEFLGRAEGGHSDAETRRLKQLEAEENGKLRKQIAYVSLDKETFQVAIHDEP</sequence>
<evidence type="ECO:0000313" key="1">
    <source>
        <dbReference type="EMBL" id="MEX0409329.1"/>
    </source>
</evidence>
<name>A0ABV3STV5_9HYPH</name>
<keyword evidence="2" id="KW-1185">Reference proteome</keyword>